<gene>
    <name evidence="4" type="ORF">PgNI_10100</name>
</gene>
<reference evidence="3 4" key="1">
    <citation type="journal article" date="2019" name="Mol. Biol. Evol.">
        <title>Blast fungal genomes show frequent chromosomal changes, gene gains and losses, and effector gene turnover.</title>
        <authorList>
            <person name="Gomez Luciano L.B."/>
            <person name="Jason Tsai I."/>
            <person name="Chuma I."/>
            <person name="Tosa Y."/>
            <person name="Chen Y.H."/>
            <person name="Li J.Y."/>
            <person name="Li M.Y."/>
            <person name="Jade Lu M.Y."/>
            <person name="Nakayashiki H."/>
            <person name="Li W.H."/>
        </authorList>
    </citation>
    <scope>NUCLEOTIDE SEQUENCE [LARGE SCALE GENOMIC DNA]</scope>
    <source>
        <strain evidence="3 4">NI907</strain>
    </source>
</reference>
<feature type="compositionally biased region" description="Low complexity" evidence="1">
    <location>
        <begin position="13"/>
        <end position="39"/>
    </location>
</feature>
<feature type="transmembrane region" description="Helical" evidence="2">
    <location>
        <begin position="84"/>
        <end position="103"/>
    </location>
</feature>
<reference evidence="4" key="3">
    <citation type="submission" date="2025-08" db="UniProtKB">
        <authorList>
            <consortium name="RefSeq"/>
        </authorList>
    </citation>
    <scope>IDENTIFICATION</scope>
    <source>
        <strain evidence="4">NI907</strain>
    </source>
</reference>
<dbReference type="Proteomes" id="UP000515153">
    <property type="component" value="Chromosome VII"/>
</dbReference>
<keyword evidence="2" id="KW-1133">Transmembrane helix</keyword>
<evidence type="ECO:0000256" key="2">
    <source>
        <dbReference type="SAM" id="Phobius"/>
    </source>
</evidence>
<evidence type="ECO:0000313" key="4">
    <source>
        <dbReference type="RefSeq" id="XP_030979761.1"/>
    </source>
</evidence>
<accession>A0A6P8AXW4</accession>
<protein>
    <submittedName>
        <fullName evidence="4">Uncharacterized protein</fullName>
    </submittedName>
</protein>
<dbReference type="Pfam" id="PF12505">
    <property type="entry name" value="DUF3712"/>
    <property type="match status" value="1"/>
</dbReference>
<dbReference type="PANTHER" id="PTHR35895:SF2">
    <property type="match status" value="1"/>
</dbReference>
<proteinExistence type="predicted"/>
<dbReference type="AlphaFoldDB" id="A0A6P8AXW4"/>
<feature type="region of interest" description="Disordered" evidence="1">
    <location>
        <begin position="11"/>
        <end position="61"/>
    </location>
</feature>
<keyword evidence="3" id="KW-1185">Reference proteome</keyword>
<dbReference type="RefSeq" id="XP_030979761.1">
    <property type="nucleotide sequence ID" value="XM_031130076.1"/>
</dbReference>
<dbReference type="GO" id="GO:0000329">
    <property type="term" value="C:fungal-type vacuole membrane"/>
    <property type="evidence" value="ECO:0007669"/>
    <property type="project" value="InterPro"/>
</dbReference>
<dbReference type="InterPro" id="IPR046368">
    <property type="entry name" value="Tag1"/>
</dbReference>
<keyword evidence="2" id="KW-0472">Membrane</keyword>
<dbReference type="KEGG" id="pgri:PgNI_10100"/>
<reference evidence="4" key="2">
    <citation type="submission" date="2019-10" db="EMBL/GenBank/DDBJ databases">
        <authorList>
            <consortium name="NCBI Genome Project"/>
        </authorList>
    </citation>
    <scope>NUCLEOTIDE SEQUENCE</scope>
    <source>
        <strain evidence="4">NI907</strain>
    </source>
</reference>
<dbReference type="PANTHER" id="PTHR35895">
    <property type="entry name" value="CHROMOSOME 16, WHOLE GENOME SHOTGUN SEQUENCE"/>
    <property type="match status" value="1"/>
</dbReference>
<name>A0A6P8AXW4_PYRGI</name>
<dbReference type="GeneID" id="41964984"/>
<dbReference type="InterPro" id="IPR022185">
    <property type="entry name" value="DUF3712"/>
</dbReference>
<organism evidence="3 4">
    <name type="scientific">Pyricularia grisea</name>
    <name type="common">Crabgrass-specific blast fungus</name>
    <name type="synonym">Magnaporthe grisea</name>
    <dbReference type="NCBI Taxonomy" id="148305"/>
    <lineage>
        <taxon>Eukaryota</taxon>
        <taxon>Fungi</taxon>
        <taxon>Dikarya</taxon>
        <taxon>Ascomycota</taxon>
        <taxon>Pezizomycotina</taxon>
        <taxon>Sordariomycetes</taxon>
        <taxon>Sordariomycetidae</taxon>
        <taxon>Magnaporthales</taxon>
        <taxon>Pyriculariaceae</taxon>
        <taxon>Pyricularia</taxon>
    </lineage>
</organism>
<evidence type="ECO:0000313" key="3">
    <source>
        <dbReference type="Proteomes" id="UP000515153"/>
    </source>
</evidence>
<keyword evidence="2" id="KW-0812">Transmembrane</keyword>
<evidence type="ECO:0000256" key="1">
    <source>
        <dbReference type="SAM" id="MobiDB-lite"/>
    </source>
</evidence>
<sequence length="491" mass="53386">MDSFFKWYLSSRGAGQSSDSKKSAAAPAATSPESSTTGARRAPDADSLRSNGPLVRRVSSPAEKAGQGEIITKREKFKRHWKRFWVFYAIGLVIFLAIFLPVLDGQADHFLKSFLVIIPAIIQRLMNEASLPINGGTLALHSADELKVSIKTTVAMPAGIVASLDPITLQLYNSNTTTFSPFMAVDLPKQHLDGPTDIDAPESIVRISNKSELTNWLRFVVREPMVDLSLRGDSHINLGAIRSSVHLEKTTPIRALNHLSGFDVPNIRLVVPPEADGTNVRGQLLFPNHTPLHLGLGNLTFNMWSGPVMLGTVEVHNVLAVPGDNFFDFRGVLFLHDLLPNIGAILASQASALGRGNIVLGVSGNSTMVNGEHVAFFEEVLNKERFETELSVVSVLMQVLGGLIDRAGNNGTSALLDTISRVLGNKTLMDGIVDKLNASRVVDRLNSTADHVAIPGNLLKRVQRELTRTALKSVVRDFRGGRSKTLWSATE</sequence>